<dbReference type="AlphaFoldDB" id="A0A645C6X7"/>
<reference evidence="1" key="1">
    <citation type="submission" date="2019-08" db="EMBL/GenBank/DDBJ databases">
        <authorList>
            <person name="Kucharzyk K."/>
            <person name="Murdoch R.W."/>
            <person name="Higgins S."/>
            <person name="Loffler F."/>
        </authorList>
    </citation>
    <scope>NUCLEOTIDE SEQUENCE</scope>
</reference>
<organism evidence="1">
    <name type="scientific">bioreactor metagenome</name>
    <dbReference type="NCBI Taxonomy" id="1076179"/>
    <lineage>
        <taxon>unclassified sequences</taxon>
        <taxon>metagenomes</taxon>
        <taxon>ecological metagenomes</taxon>
    </lineage>
</organism>
<name>A0A645C6X7_9ZZZZ</name>
<evidence type="ECO:0000313" key="1">
    <source>
        <dbReference type="EMBL" id="MPM73546.1"/>
    </source>
</evidence>
<sequence>MWPCNEFGFGGHCCLCEVGLFAFLEQVQEEVALYLLLAHDVGILAFYRGYVAYAGAGYGELAFEVLQGYLGGSFFVAYGGDYVLVHVCHLLVELFEGGVLGRCCSLYAFAVEQECVVFGDKGGEAGVFDTQVGD</sequence>
<gene>
    <name evidence="1" type="ORF">SDC9_120528</name>
</gene>
<proteinExistence type="predicted"/>
<comment type="caution">
    <text evidence="1">The sequence shown here is derived from an EMBL/GenBank/DDBJ whole genome shotgun (WGS) entry which is preliminary data.</text>
</comment>
<protein>
    <submittedName>
        <fullName evidence="1">Uncharacterized protein</fullName>
    </submittedName>
</protein>
<accession>A0A645C6X7</accession>
<dbReference type="EMBL" id="VSSQ01025432">
    <property type="protein sequence ID" value="MPM73546.1"/>
    <property type="molecule type" value="Genomic_DNA"/>
</dbReference>